<dbReference type="InterPro" id="IPR002577">
    <property type="entry name" value="HTH_HxlR"/>
</dbReference>
<reference evidence="2 3" key="1">
    <citation type="journal article" date="2019" name="Int. J. Syst. Evol. Microbiol.">
        <title>The Global Catalogue of Microorganisms (GCM) 10K type strain sequencing project: providing services to taxonomists for standard genome sequencing and annotation.</title>
        <authorList>
            <consortium name="The Broad Institute Genomics Platform"/>
            <consortium name="The Broad Institute Genome Sequencing Center for Infectious Disease"/>
            <person name="Wu L."/>
            <person name="Ma J."/>
        </authorList>
    </citation>
    <scope>NUCLEOTIDE SEQUENCE [LARGE SCALE GENOMIC DNA]</scope>
    <source>
        <strain evidence="2 3">JCM 9383</strain>
    </source>
</reference>
<proteinExistence type="predicted"/>
<feature type="domain" description="HTH hxlR-type" evidence="1">
    <location>
        <begin position="1"/>
        <end position="62"/>
    </location>
</feature>
<dbReference type="Proteomes" id="UP001500979">
    <property type="component" value="Unassembled WGS sequence"/>
</dbReference>
<accession>A0ABN3V5P0</accession>
<dbReference type="InterPro" id="IPR036390">
    <property type="entry name" value="WH_DNA-bd_sf"/>
</dbReference>
<dbReference type="PROSITE" id="PS51118">
    <property type="entry name" value="HTH_HXLR"/>
    <property type="match status" value="1"/>
</dbReference>
<protein>
    <recommendedName>
        <fullName evidence="1">HTH hxlR-type domain-containing protein</fullName>
    </recommendedName>
</protein>
<dbReference type="Pfam" id="PF01638">
    <property type="entry name" value="HxlR"/>
    <property type="match status" value="1"/>
</dbReference>
<dbReference type="Gene3D" id="1.10.10.10">
    <property type="entry name" value="Winged helix-like DNA-binding domain superfamily/Winged helix DNA-binding domain"/>
    <property type="match status" value="1"/>
</dbReference>
<dbReference type="EMBL" id="BAAAUX010000005">
    <property type="protein sequence ID" value="GAA2778874.1"/>
    <property type="molecule type" value="Genomic_DNA"/>
</dbReference>
<evidence type="ECO:0000313" key="2">
    <source>
        <dbReference type="EMBL" id="GAA2778874.1"/>
    </source>
</evidence>
<evidence type="ECO:0000313" key="3">
    <source>
        <dbReference type="Proteomes" id="UP001500979"/>
    </source>
</evidence>
<dbReference type="SUPFAM" id="SSF46785">
    <property type="entry name" value="Winged helix' DNA-binding domain"/>
    <property type="match status" value="1"/>
</dbReference>
<comment type="caution">
    <text evidence="2">The sequence shown here is derived from an EMBL/GenBank/DDBJ whole genome shotgun (WGS) entry which is preliminary data.</text>
</comment>
<dbReference type="InterPro" id="IPR036388">
    <property type="entry name" value="WH-like_DNA-bd_sf"/>
</dbReference>
<sequence>MAGTTTTRRSARATHTRLSVVRTVIPESPVRIEYHLSDKGRDLERAVRALNDWADHWLAADPSKT</sequence>
<gene>
    <name evidence="2" type="ORF">GCM10010470_10460</name>
</gene>
<organism evidence="2 3">
    <name type="scientific">Saccharopolyspora taberi</name>
    <dbReference type="NCBI Taxonomy" id="60895"/>
    <lineage>
        <taxon>Bacteria</taxon>
        <taxon>Bacillati</taxon>
        <taxon>Actinomycetota</taxon>
        <taxon>Actinomycetes</taxon>
        <taxon>Pseudonocardiales</taxon>
        <taxon>Pseudonocardiaceae</taxon>
        <taxon>Saccharopolyspora</taxon>
    </lineage>
</organism>
<name>A0ABN3V5P0_9PSEU</name>
<keyword evidence="3" id="KW-1185">Reference proteome</keyword>
<evidence type="ECO:0000259" key="1">
    <source>
        <dbReference type="PROSITE" id="PS51118"/>
    </source>
</evidence>